<accession>A0A3D9L4Q3</accession>
<name>A0A3D9L4Q3_MARFU</name>
<dbReference type="InterPro" id="IPR050396">
    <property type="entry name" value="Glycosyltr_51/Transpeptidase"/>
</dbReference>
<evidence type="ECO:0000256" key="16">
    <source>
        <dbReference type="ARBA" id="ARBA00034000"/>
    </source>
</evidence>
<keyword evidence="8" id="KW-0328">Glycosyltransferase</keyword>
<dbReference type="InterPro" id="IPR001264">
    <property type="entry name" value="Glyco_trans_51"/>
</dbReference>
<evidence type="ECO:0000256" key="1">
    <source>
        <dbReference type="ARBA" id="ARBA00004236"/>
    </source>
</evidence>
<evidence type="ECO:0000256" key="6">
    <source>
        <dbReference type="ARBA" id="ARBA00022645"/>
    </source>
</evidence>
<dbReference type="Proteomes" id="UP000256779">
    <property type="component" value="Unassembled WGS sequence"/>
</dbReference>
<dbReference type="OrthoDB" id="9766909at2"/>
<comment type="pathway">
    <text evidence="2">Cell wall biogenesis; peptidoglycan biosynthesis.</text>
</comment>
<keyword evidence="7" id="KW-0645">Protease</keyword>
<evidence type="ECO:0000256" key="2">
    <source>
        <dbReference type="ARBA" id="ARBA00004752"/>
    </source>
</evidence>
<reference evidence="20 21" key="1">
    <citation type="submission" date="2018-07" db="EMBL/GenBank/DDBJ databases">
        <title>Genomic Encyclopedia of Type Strains, Phase IV (KMG-IV): sequencing the most valuable type-strain genomes for metagenomic binning, comparative biology and taxonomic classification.</title>
        <authorList>
            <person name="Goeker M."/>
        </authorList>
    </citation>
    <scope>NUCLEOTIDE SEQUENCE [LARGE SCALE GENOMIC DNA]</scope>
    <source>
        <strain evidence="20 21">DSM 4134</strain>
    </source>
</reference>
<evidence type="ECO:0000256" key="14">
    <source>
        <dbReference type="ARBA" id="ARBA00023268"/>
    </source>
</evidence>
<evidence type="ECO:0000313" key="21">
    <source>
        <dbReference type="Proteomes" id="UP000256779"/>
    </source>
</evidence>
<dbReference type="Gene3D" id="3.40.710.10">
    <property type="entry name" value="DD-peptidase/beta-lactamase superfamily"/>
    <property type="match status" value="2"/>
</dbReference>
<dbReference type="EMBL" id="QREG01000005">
    <property type="protein sequence ID" value="REE00499.1"/>
    <property type="molecule type" value="Genomic_DNA"/>
</dbReference>
<dbReference type="InterPro" id="IPR012338">
    <property type="entry name" value="Beta-lactam/transpept-like"/>
</dbReference>
<dbReference type="GO" id="GO:0008658">
    <property type="term" value="F:penicillin binding"/>
    <property type="evidence" value="ECO:0007669"/>
    <property type="project" value="InterPro"/>
</dbReference>
<dbReference type="GO" id="GO:0008360">
    <property type="term" value="P:regulation of cell shape"/>
    <property type="evidence" value="ECO:0007669"/>
    <property type="project" value="UniProtKB-KW"/>
</dbReference>
<evidence type="ECO:0000256" key="3">
    <source>
        <dbReference type="ARBA" id="ARBA00007090"/>
    </source>
</evidence>
<dbReference type="GO" id="GO:0005886">
    <property type="term" value="C:plasma membrane"/>
    <property type="evidence" value="ECO:0007669"/>
    <property type="project" value="UniProtKB-SubCell"/>
</dbReference>
<dbReference type="GO" id="GO:0009002">
    <property type="term" value="F:serine-type D-Ala-D-Ala carboxypeptidase activity"/>
    <property type="evidence" value="ECO:0007669"/>
    <property type="project" value="UniProtKB-EC"/>
</dbReference>
<sequence>MSKRTLRILTLTLWVLFIGSAVSITALFYMVQNDTNGWFGGLPSLEDLEKPDPELSSELLSADGELLGKYYRHNRTPVSYDELSAQLVNTLLVTEDIRFKKHSGIDLKGLLRAVFGKLTFQFKGGGSTITMQLAENLYKTSSANRGTLYDYPSVGQIITKLKEWIIAIQLEKSYTKEEILAMYLNTVEYGSNSYGIQVAAQTFFNKKPSQLTYPEAAVLIGAINAPTRYSPILNPDKAMAKRTEVLYNLHKYGLVSRQEFDSLKQTDFGLEYKVENHNEGLAPYFRKVIARYLLQWTKEHGYDLYEDGLKIYTTIDSRLQTYAEQAMEEHMDTLQAQFNAHWGDDNPWIDEEGNEIVGFLDKAIKRTHHYKSLVKTYGEESDSVELILNRKRQMRVFTWDGEVDTLMSSYDSLKHYKRFLQAGFMAMDPQTGHIKAWVGGINHKYFKYDHVKQGKRQPGSTLKPIVYTAAIDNDFSPCYPVVDAPVTFPRPGQDPPTWTPDNASGRFTGEVMTIRQAMARSVNSITAFMMKQLKPETVVEYAKRLGIESHLDAVPALSLGAGGDVSLYELVAAYSTFVNKGVYTKPFYISRIEDQNGNVIQQFVPETREALNEETAYIMLHMLKGTTEEVGGTGMALDRELRVDNEIAAKTGTTQNASDGWFMGVTKDIAAGAWVGGDERSIHFKHWYLGQGARTAMPIWERFMKKVYADPTLGFTKGPFAKPVKPISIELDCEKYNNFSQPSDSVRMELIDEDEIM</sequence>
<keyword evidence="5" id="KW-1003">Cell membrane</keyword>
<dbReference type="InterPro" id="IPR023346">
    <property type="entry name" value="Lysozyme-like_dom_sf"/>
</dbReference>
<protein>
    <submittedName>
        <fullName evidence="20">Penicillin-binding protein 1A</fullName>
    </submittedName>
</protein>
<evidence type="ECO:0000256" key="11">
    <source>
        <dbReference type="ARBA" id="ARBA00022960"/>
    </source>
</evidence>
<dbReference type="Gene3D" id="1.10.3810.10">
    <property type="entry name" value="Biosynthetic peptidoglycan transglycosylase-like"/>
    <property type="match status" value="1"/>
</dbReference>
<comment type="caution">
    <text evidence="20">The sequence shown here is derived from an EMBL/GenBank/DDBJ whole genome shotgun (WGS) entry which is preliminary data.</text>
</comment>
<dbReference type="SUPFAM" id="SSF53955">
    <property type="entry name" value="Lysozyme-like"/>
    <property type="match status" value="1"/>
</dbReference>
<dbReference type="SUPFAM" id="SSF56601">
    <property type="entry name" value="beta-lactamase/transpeptidase-like"/>
    <property type="match status" value="1"/>
</dbReference>
<keyword evidence="14" id="KW-0511">Multifunctional enzyme</keyword>
<evidence type="ECO:0000313" key="20">
    <source>
        <dbReference type="EMBL" id="REE00499.1"/>
    </source>
</evidence>
<comment type="subcellular location">
    <subcellularLocation>
        <location evidence="1">Cell membrane</location>
    </subcellularLocation>
</comment>
<evidence type="ECO:0000256" key="12">
    <source>
        <dbReference type="ARBA" id="ARBA00022984"/>
    </source>
</evidence>
<dbReference type="InterPro" id="IPR036950">
    <property type="entry name" value="PBP_transglycosylase"/>
</dbReference>
<keyword evidence="15" id="KW-0961">Cell wall biogenesis/degradation</keyword>
<keyword evidence="9" id="KW-0808">Transferase</keyword>
<dbReference type="PANTHER" id="PTHR32282">
    <property type="entry name" value="BINDING PROTEIN TRANSPEPTIDASE, PUTATIVE-RELATED"/>
    <property type="match status" value="1"/>
</dbReference>
<comment type="similarity">
    <text evidence="4">In the N-terminal section; belongs to the glycosyltransferase 51 family.</text>
</comment>
<keyword evidence="12" id="KW-0573">Peptidoglycan synthesis</keyword>
<evidence type="ECO:0000256" key="4">
    <source>
        <dbReference type="ARBA" id="ARBA00007739"/>
    </source>
</evidence>
<dbReference type="AlphaFoldDB" id="A0A3D9L4Q3"/>
<evidence type="ECO:0000256" key="5">
    <source>
        <dbReference type="ARBA" id="ARBA00022475"/>
    </source>
</evidence>
<feature type="domain" description="Glycosyl transferase family 51" evidence="19">
    <location>
        <begin position="64"/>
        <end position="249"/>
    </location>
</feature>
<feature type="domain" description="Penicillin-binding protein transpeptidase" evidence="18">
    <location>
        <begin position="423"/>
        <end position="667"/>
    </location>
</feature>
<keyword evidence="13" id="KW-0472">Membrane</keyword>
<keyword evidence="6" id="KW-0121">Carboxypeptidase</keyword>
<dbReference type="InterPro" id="IPR001460">
    <property type="entry name" value="PCN-bd_Tpept"/>
</dbReference>
<evidence type="ECO:0000256" key="10">
    <source>
        <dbReference type="ARBA" id="ARBA00022801"/>
    </source>
</evidence>
<evidence type="ECO:0000256" key="8">
    <source>
        <dbReference type="ARBA" id="ARBA00022676"/>
    </source>
</evidence>
<dbReference type="GO" id="GO:0009252">
    <property type="term" value="P:peptidoglycan biosynthetic process"/>
    <property type="evidence" value="ECO:0007669"/>
    <property type="project" value="UniProtKB-KW"/>
</dbReference>
<dbReference type="GO" id="GO:0071555">
    <property type="term" value="P:cell wall organization"/>
    <property type="evidence" value="ECO:0007669"/>
    <property type="project" value="UniProtKB-KW"/>
</dbReference>
<comment type="catalytic activity">
    <reaction evidence="16">
        <text>Preferential cleavage: (Ac)2-L-Lys-D-Ala-|-D-Ala. Also transpeptidation of peptidyl-alanyl moieties that are N-acyl substituents of D-alanine.</text>
        <dbReference type="EC" id="3.4.16.4"/>
    </reaction>
</comment>
<dbReference type="GO" id="GO:0006508">
    <property type="term" value="P:proteolysis"/>
    <property type="evidence" value="ECO:0007669"/>
    <property type="project" value="UniProtKB-KW"/>
</dbReference>
<evidence type="ECO:0000259" key="19">
    <source>
        <dbReference type="Pfam" id="PF00912"/>
    </source>
</evidence>
<keyword evidence="11" id="KW-0133">Cell shape</keyword>
<gene>
    <name evidence="20" type="ORF">C7460_105122</name>
</gene>
<proteinExistence type="inferred from homology"/>
<dbReference type="GO" id="GO:0030288">
    <property type="term" value="C:outer membrane-bounded periplasmic space"/>
    <property type="evidence" value="ECO:0007669"/>
    <property type="project" value="TreeGrafter"/>
</dbReference>
<dbReference type="GO" id="GO:0008955">
    <property type="term" value="F:peptidoglycan glycosyltransferase activity"/>
    <property type="evidence" value="ECO:0007669"/>
    <property type="project" value="UniProtKB-EC"/>
</dbReference>
<organism evidence="20 21">
    <name type="scientific">Marinoscillum furvescens DSM 4134</name>
    <dbReference type="NCBI Taxonomy" id="1122208"/>
    <lineage>
        <taxon>Bacteria</taxon>
        <taxon>Pseudomonadati</taxon>
        <taxon>Bacteroidota</taxon>
        <taxon>Cytophagia</taxon>
        <taxon>Cytophagales</taxon>
        <taxon>Reichenbachiellaceae</taxon>
        <taxon>Marinoscillum</taxon>
    </lineage>
</organism>
<evidence type="ECO:0000256" key="17">
    <source>
        <dbReference type="ARBA" id="ARBA00049902"/>
    </source>
</evidence>
<dbReference type="PANTHER" id="PTHR32282:SF11">
    <property type="entry name" value="PENICILLIN-BINDING PROTEIN 1B"/>
    <property type="match status" value="1"/>
</dbReference>
<evidence type="ECO:0000256" key="15">
    <source>
        <dbReference type="ARBA" id="ARBA00023316"/>
    </source>
</evidence>
<comment type="catalytic activity">
    <reaction evidence="17">
        <text>[GlcNAc-(1-&gt;4)-Mur2Ac(oyl-L-Ala-gamma-D-Glu-L-Lys-D-Ala-D-Ala)](n)-di-trans,octa-cis-undecaprenyl diphosphate + beta-D-GlcNAc-(1-&gt;4)-Mur2Ac(oyl-L-Ala-gamma-D-Glu-L-Lys-D-Ala-D-Ala)-di-trans,octa-cis-undecaprenyl diphosphate = [GlcNAc-(1-&gt;4)-Mur2Ac(oyl-L-Ala-gamma-D-Glu-L-Lys-D-Ala-D-Ala)](n+1)-di-trans,octa-cis-undecaprenyl diphosphate + di-trans,octa-cis-undecaprenyl diphosphate + H(+)</text>
        <dbReference type="Rhea" id="RHEA:23708"/>
        <dbReference type="Rhea" id="RHEA-COMP:9602"/>
        <dbReference type="Rhea" id="RHEA-COMP:9603"/>
        <dbReference type="ChEBI" id="CHEBI:15378"/>
        <dbReference type="ChEBI" id="CHEBI:58405"/>
        <dbReference type="ChEBI" id="CHEBI:60033"/>
        <dbReference type="ChEBI" id="CHEBI:78435"/>
        <dbReference type="EC" id="2.4.99.28"/>
    </reaction>
</comment>
<dbReference type="Pfam" id="PF00905">
    <property type="entry name" value="Transpeptidase"/>
    <property type="match status" value="1"/>
</dbReference>
<evidence type="ECO:0000256" key="7">
    <source>
        <dbReference type="ARBA" id="ARBA00022670"/>
    </source>
</evidence>
<dbReference type="RefSeq" id="WP_115867499.1">
    <property type="nucleotide sequence ID" value="NZ_QREG01000005.1"/>
</dbReference>
<dbReference type="Pfam" id="PF00912">
    <property type="entry name" value="Transgly"/>
    <property type="match status" value="1"/>
</dbReference>
<comment type="similarity">
    <text evidence="3">In the C-terminal section; belongs to the transpeptidase family.</text>
</comment>
<evidence type="ECO:0000259" key="18">
    <source>
        <dbReference type="Pfam" id="PF00905"/>
    </source>
</evidence>
<evidence type="ECO:0000256" key="13">
    <source>
        <dbReference type="ARBA" id="ARBA00023136"/>
    </source>
</evidence>
<keyword evidence="10" id="KW-0378">Hydrolase</keyword>
<evidence type="ECO:0000256" key="9">
    <source>
        <dbReference type="ARBA" id="ARBA00022679"/>
    </source>
</evidence>
<keyword evidence="21" id="KW-1185">Reference proteome</keyword>